<comment type="caution">
    <text evidence="8">The sequence shown here is derived from an EMBL/GenBank/DDBJ whole genome shotgun (WGS) entry which is preliminary data.</text>
</comment>
<dbReference type="GO" id="GO:0005351">
    <property type="term" value="F:carbohydrate:proton symporter activity"/>
    <property type="evidence" value="ECO:0007669"/>
    <property type="project" value="TreeGrafter"/>
</dbReference>
<evidence type="ECO:0000259" key="7">
    <source>
        <dbReference type="PROSITE" id="PS50850"/>
    </source>
</evidence>
<name>A0A401H1V3_9APHY</name>
<evidence type="ECO:0000313" key="8">
    <source>
        <dbReference type="EMBL" id="GBE88372.1"/>
    </source>
</evidence>
<reference evidence="8 9" key="1">
    <citation type="journal article" date="2018" name="Sci. Rep.">
        <title>Genome sequence of the cauliflower mushroom Sparassis crispa (Hanabiratake) and its association with beneficial usage.</title>
        <authorList>
            <person name="Kiyama R."/>
            <person name="Furutani Y."/>
            <person name="Kawaguchi K."/>
            <person name="Nakanishi T."/>
        </authorList>
    </citation>
    <scope>NUCLEOTIDE SEQUENCE [LARGE SCALE GENOMIC DNA]</scope>
</reference>
<dbReference type="EMBL" id="BFAD01000013">
    <property type="protein sequence ID" value="GBE88372.1"/>
    <property type="molecule type" value="Genomic_DNA"/>
</dbReference>
<protein>
    <submittedName>
        <fullName evidence="8">General substrate transporter</fullName>
    </submittedName>
</protein>
<dbReference type="AlphaFoldDB" id="A0A401H1V3"/>
<keyword evidence="3 6" id="KW-0812">Transmembrane</keyword>
<dbReference type="Pfam" id="PF00083">
    <property type="entry name" value="Sugar_tr"/>
    <property type="match status" value="1"/>
</dbReference>
<keyword evidence="9" id="KW-1185">Reference proteome</keyword>
<dbReference type="OrthoDB" id="6133115at2759"/>
<evidence type="ECO:0000256" key="5">
    <source>
        <dbReference type="ARBA" id="ARBA00023136"/>
    </source>
</evidence>
<feature type="transmembrane region" description="Helical" evidence="6">
    <location>
        <begin position="162"/>
        <end position="180"/>
    </location>
</feature>
<feature type="transmembrane region" description="Helical" evidence="6">
    <location>
        <begin position="24"/>
        <end position="43"/>
    </location>
</feature>
<dbReference type="InterPro" id="IPR050360">
    <property type="entry name" value="MFS_Sugar_Transporters"/>
</dbReference>
<dbReference type="InterPro" id="IPR005828">
    <property type="entry name" value="MFS_sugar_transport-like"/>
</dbReference>
<feature type="transmembrane region" description="Helical" evidence="6">
    <location>
        <begin position="420"/>
        <end position="437"/>
    </location>
</feature>
<dbReference type="SUPFAM" id="SSF103473">
    <property type="entry name" value="MFS general substrate transporter"/>
    <property type="match status" value="1"/>
</dbReference>
<accession>A0A401H1V3</accession>
<comment type="subcellular location">
    <subcellularLocation>
        <location evidence="1">Membrane</location>
        <topology evidence="1">Multi-pass membrane protein</topology>
    </subcellularLocation>
</comment>
<evidence type="ECO:0000256" key="3">
    <source>
        <dbReference type="ARBA" id="ARBA00022692"/>
    </source>
</evidence>
<evidence type="ECO:0000313" key="9">
    <source>
        <dbReference type="Proteomes" id="UP000287166"/>
    </source>
</evidence>
<dbReference type="PROSITE" id="PS00216">
    <property type="entry name" value="SUGAR_TRANSPORT_1"/>
    <property type="match status" value="1"/>
</dbReference>
<dbReference type="FunFam" id="1.20.1250.20:FF:000117">
    <property type="entry name" value="MFS hexose transporter"/>
    <property type="match status" value="1"/>
</dbReference>
<dbReference type="InterPro" id="IPR005829">
    <property type="entry name" value="Sugar_transporter_CS"/>
</dbReference>
<dbReference type="GO" id="GO:0016020">
    <property type="term" value="C:membrane"/>
    <property type="evidence" value="ECO:0007669"/>
    <property type="project" value="UniProtKB-SubCell"/>
</dbReference>
<feature type="transmembrane region" description="Helical" evidence="6">
    <location>
        <begin position="283"/>
        <end position="305"/>
    </location>
</feature>
<comment type="similarity">
    <text evidence="2">Belongs to the major facilitator superfamily. Sugar transporter (TC 2.A.1.1) family.</text>
</comment>
<feature type="transmembrane region" description="Helical" evidence="6">
    <location>
        <begin position="449"/>
        <end position="469"/>
    </location>
</feature>
<dbReference type="STRING" id="139825.A0A401H1V3"/>
<feature type="transmembrane region" description="Helical" evidence="6">
    <location>
        <begin position="130"/>
        <end position="150"/>
    </location>
</feature>
<evidence type="ECO:0000256" key="1">
    <source>
        <dbReference type="ARBA" id="ARBA00004141"/>
    </source>
</evidence>
<dbReference type="InterPro" id="IPR036259">
    <property type="entry name" value="MFS_trans_sf"/>
</dbReference>
<dbReference type="Proteomes" id="UP000287166">
    <property type="component" value="Unassembled WGS sequence"/>
</dbReference>
<feature type="domain" description="Major facilitator superfamily (MFS) profile" evidence="7">
    <location>
        <begin position="30"/>
        <end position="472"/>
    </location>
</feature>
<feature type="transmembrane region" description="Helical" evidence="6">
    <location>
        <begin position="384"/>
        <end position="408"/>
    </location>
</feature>
<dbReference type="PANTHER" id="PTHR48022:SF64">
    <property type="entry name" value="MAJOR FACILITATOR SUPERFAMILY (MFS) PROFILE DOMAIN-CONTAINING PROTEIN"/>
    <property type="match status" value="1"/>
</dbReference>
<dbReference type="Gene3D" id="1.20.1250.20">
    <property type="entry name" value="MFS general substrate transporter like domains"/>
    <property type="match status" value="1"/>
</dbReference>
<evidence type="ECO:0000256" key="4">
    <source>
        <dbReference type="ARBA" id="ARBA00022989"/>
    </source>
</evidence>
<feature type="transmembrane region" description="Helical" evidence="6">
    <location>
        <begin position="69"/>
        <end position="87"/>
    </location>
</feature>
<dbReference type="InParanoid" id="A0A401H1V3"/>
<dbReference type="PROSITE" id="PS50850">
    <property type="entry name" value="MFS"/>
    <property type="match status" value="1"/>
</dbReference>
<feature type="transmembrane region" description="Helical" evidence="6">
    <location>
        <begin position="349"/>
        <end position="372"/>
    </location>
</feature>
<dbReference type="GeneID" id="38785289"/>
<dbReference type="PANTHER" id="PTHR48022">
    <property type="entry name" value="PLASTIDIC GLUCOSE TRANSPORTER 4"/>
    <property type="match status" value="1"/>
</dbReference>
<keyword evidence="4 6" id="KW-1133">Transmembrane helix</keyword>
<gene>
    <name evidence="8" type="ORF">SCP_1301870</name>
</gene>
<evidence type="ECO:0000256" key="6">
    <source>
        <dbReference type="SAM" id="Phobius"/>
    </source>
</evidence>
<feature type="transmembrane region" description="Helical" evidence="6">
    <location>
        <begin position="325"/>
        <end position="342"/>
    </location>
</feature>
<feature type="transmembrane region" description="Helical" evidence="6">
    <location>
        <begin position="99"/>
        <end position="124"/>
    </location>
</feature>
<evidence type="ECO:0000256" key="2">
    <source>
        <dbReference type="ARBA" id="ARBA00010992"/>
    </source>
</evidence>
<proteinExistence type="inferred from homology"/>
<dbReference type="RefSeq" id="XP_027619285.1">
    <property type="nucleotide sequence ID" value="XM_027763484.1"/>
</dbReference>
<keyword evidence="5 6" id="KW-0472">Membrane</keyword>
<organism evidence="8 9">
    <name type="scientific">Sparassis crispa</name>
    <dbReference type="NCBI Taxonomy" id="139825"/>
    <lineage>
        <taxon>Eukaryota</taxon>
        <taxon>Fungi</taxon>
        <taxon>Dikarya</taxon>
        <taxon>Basidiomycota</taxon>
        <taxon>Agaricomycotina</taxon>
        <taxon>Agaricomycetes</taxon>
        <taxon>Polyporales</taxon>
        <taxon>Sparassidaceae</taxon>
        <taxon>Sparassis</taxon>
    </lineage>
</organism>
<sequence length="575" mass="63716">MVRPPEWTIVDLVYRGYWWKNPRIRVLNFLLLIPLLSASMNGFDSSLVNGLQILPAWQTYFKHPDGKKLGLMCAAQVIGSIAGLPLTPFSSDILGRRPTLLIGSVVMLAGVALQSASMSIGMFIGARGLIGFGLTFSLNASPLLITELAYPTQRGKLTSIFNASWYVGSIISAWTCFGALEGAVGSAWSWRVPTLVQALVPVIQLCLAWLVPESPRFLVARGRESEAARILARFHAMETGDQRDLLVVFEMAQIRHALKLEKEAAKSTSYITLLATPGNRKRMLIVVALAVFSQWSGNGLVSYYINLVLKGVGITNAGTEAAINGGLQVWNLIAAMTGALLVDRLGRRALFIISNIGMLINFGIWTLTTALWDMRNNSPAAKATIPFVFLFYFFYDIAYTPMLISYTLEILPFSIRAKGFAVMNFLVSLTTAFNQFVNPWALDALGWKYYLVYCGWLIVELVFVLTYIVETRGHTLEETAALFDGEQQPQELMQTGEEAATIMSMDRARGESVWRDAGWRGAQLRDIDEVSSDGDSVVDWRIGEKSAPANLLELRTMKPGRKIYNPYRNSDCTTI</sequence>
<dbReference type="InterPro" id="IPR020846">
    <property type="entry name" value="MFS_dom"/>
</dbReference>
<feature type="transmembrane region" description="Helical" evidence="6">
    <location>
        <begin position="192"/>
        <end position="211"/>
    </location>
</feature>